<dbReference type="CDD" id="cd22157">
    <property type="entry name" value="F-box_AtFBW1-like"/>
    <property type="match status" value="1"/>
</dbReference>
<dbReference type="Pfam" id="PF00646">
    <property type="entry name" value="F-box"/>
    <property type="match status" value="1"/>
</dbReference>
<dbReference type="InterPro" id="IPR001810">
    <property type="entry name" value="F-box_dom"/>
</dbReference>
<dbReference type="Proteomes" id="UP000030689">
    <property type="component" value="Unassembled WGS sequence"/>
</dbReference>
<dbReference type="SMART" id="SM00256">
    <property type="entry name" value="FBOX"/>
    <property type="match status" value="1"/>
</dbReference>
<dbReference type="Gramene" id="ESQ38339">
    <property type="protein sequence ID" value="ESQ38339"/>
    <property type="gene ID" value="EUTSA_v10029487mg"/>
</dbReference>
<dbReference type="OMA" id="SWEDITC"/>
<dbReference type="STRING" id="72664.V4L3U9"/>
<keyword evidence="3" id="KW-1185">Reference proteome</keyword>
<dbReference type="NCBIfam" id="TIGR01640">
    <property type="entry name" value="F_box_assoc_1"/>
    <property type="match status" value="1"/>
</dbReference>
<dbReference type="InterPro" id="IPR013187">
    <property type="entry name" value="F-box-assoc_dom_typ3"/>
</dbReference>
<feature type="domain" description="F-box" evidence="1">
    <location>
        <begin position="18"/>
        <end position="67"/>
    </location>
</feature>
<reference evidence="2 3" key="1">
    <citation type="journal article" date="2013" name="Front. Plant Sci.">
        <title>The Reference Genome of the Halophytic Plant Eutrema salsugineum.</title>
        <authorList>
            <person name="Yang R."/>
            <person name="Jarvis D.E."/>
            <person name="Chen H."/>
            <person name="Beilstein M.A."/>
            <person name="Grimwood J."/>
            <person name="Jenkins J."/>
            <person name="Shu S."/>
            <person name="Prochnik S."/>
            <person name="Xin M."/>
            <person name="Ma C."/>
            <person name="Schmutz J."/>
            <person name="Wing R.A."/>
            <person name="Mitchell-Olds T."/>
            <person name="Schumaker K.S."/>
            <person name="Wang X."/>
        </authorList>
    </citation>
    <scope>NUCLEOTIDE SEQUENCE [LARGE SCALE GENOMIC DNA]</scope>
</reference>
<dbReference type="EMBL" id="KI517537">
    <property type="protein sequence ID" value="ESQ38339.1"/>
    <property type="molecule type" value="Genomic_DNA"/>
</dbReference>
<dbReference type="InterPro" id="IPR017451">
    <property type="entry name" value="F-box-assoc_interact_dom"/>
</dbReference>
<evidence type="ECO:0000313" key="2">
    <source>
        <dbReference type="EMBL" id="ESQ38339.1"/>
    </source>
</evidence>
<dbReference type="AlphaFoldDB" id="V4L3U9"/>
<accession>V4L3U9</accession>
<proteinExistence type="predicted"/>
<dbReference type="InterPro" id="IPR036047">
    <property type="entry name" value="F-box-like_dom_sf"/>
</dbReference>
<dbReference type="PROSITE" id="PS50181">
    <property type="entry name" value="FBOX"/>
    <property type="match status" value="1"/>
</dbReference>
<organism evidence="2 3">
    <name type="scientific">Eutrema salsugineum</name>
    <name type="common">Saltwater cress</name>
    <name type="synonym">Sisymbrium salsugineum</name>
    <dbReference type="NCBI Taxonomy" id="72664"/>
    <lineage>
        <taxon>Eukaryota</taxon>
        <taxon>Viridiplantae</taxon>
        <taxon>Streptophyta</taxon>
        <taxon>Embryophyta</taxon>
        <taxon>Tracheophyta</taxon>
        <taxon>Spermatophyta</taxon>
        <taxon>Magnoliopsida</taxon>
        <taxon>eudicotyledons</taxon>
        <taxon>Gunneridae</taxon>
        <taxon>Pentapetalae</taxon>
        <taxon>rosids</taxon>
        <taxon>malvids</taxon>
        <taxon>Brassicales</taxon>
        <taxon>Brassicaceae</taxon>
        <taxon>Eutremeae</taxon>
        <taxon>Eutrema</taxon>
    </lineage>
</organism>
<name>V4L3U9_EUTSA</name>
<dbReference type="Gene3D" id="1.20.1280.50">
    <property type="match status" value="1"/>
</dbReference>
<dbReference type="KEGG" id="eus:EUTSA_v10029487mg"/>
<feature type="non-terminal residue" evidence="2">
    <location>
        <position position="226"/>
    </location>
</feature>
<dbReference type="PANTHER" id="PTHR31111">
    <property type="entry name" value="BNAA05G37150D PROTEIN-RELATED"/>
    <property type="match status" value="1"/>
</dbReference>
<evidence type="ECO:0000313" key="3">
    <source>
        <dbReference type="Proteomes" id="UP000030689"/>
    </source>
</evidence>
<protein>
    <recommendedName>
        <fullName evidence="1">F-box domain-containing protein</fullName>
    </recommendedName>
</protein>
<dbReference type="Pfam" id="PF08268">
    <property type="entry name" value="FBA_3"/>
    <property type="match status" value="1"/>
</dbReference>
<evidence type="ECO:0000259" key="1">
    <source>
        <dbReference type="PROSITE" id="PS50181"/>
    </source>
</evidence>
<dbReference type="SUPFAM" id="SSF81383">
    <property type="entry name" value="F-box domain"/>
    <property type="match status" value="1"/>
</dbReference>
<gene>
    <name evidence="2" type="ORF">EUTSA_v10029487mg</name>
</gene>
<sequence length="226" mass="26258">MEQEEERKKKIPRRGTISKSTSSFPLDLISEVLLRLPAKSVVRFRCVSKLWPAITSDPYFTNSFKTHHQNSNESNPNTFNSMPICRYQMKSLEHSYFYPTESVHGLICFQDSGKPVLWNPTMRQFLTLPKPEESWEDITCFLGYDPIQGKHKVMCMPLYKIGDECRVLTLGSAQQTWRMIKTNHKHKHVKLSKMENALALIRDDAGVWRDQEGHVCNERGQRLDGQ</sequence>
<dbReference type="PANTHER" id="PTHR31111:SF138">
    <property type="entry name" value="F-BOX ASSOCIATED DOMAIN-CONTAINING PROTEIN"/>
    <property type="match status" value="1"/>
</dbReference>